<name>A0A378FXS2_KLEPN</name>
<dbReference type="EMBL" id="UGNC01000005">
    <property type="protein sequence ID" value="STW49014.1"/>
    <property type="molecule type" value="Genomic_DNA"/>
</dbReference>
<accession>A0A378FXS2</accession>
<reference evidence="1 2" key="1">
    <citation type="submission" date="2018-06" db="EMBL/GenBank/DDBJ databases">
        <authorList>
            <consortium name="Pathogen Informatics"/>
            <person name="Doyle S."/>
        </authorList>
    </citation>
    <scope>NUCLEOTIDE SEQUENCE [LARGE SCALE GENOMIC DNA]</scope>
    <source>
        <strain evidence="1 2">NCTC9617</strain>
    </source>
</reference>
<dbReference type="AlphaFoldDB" id="A0A378FXS2"/>
<proteinExistence type="predicted"/>
<evidence type="ECO:0000313" key="2">
    <source>
        <dbReference type="Proteomes" id="UP000255167"/>
    </source>
</evidence>
<evidence type="ECO:0000313" key="1">
    <source>
        <dbReference type="EMBL" id="STW49014.1"/>
    </source>
</evidence>
<organism evidence="1 2">
    <name type="scientific">Klebsiella pneumoniae</name>
    <dbReference type="NCBI Taxonomy" id="573"/>
    <lineage>
        <taxon>Bacteria</taxon>
        <taxon>Pseudomonadati</taxon>
        <taxon>Pseudomonadota</taxon>
        <taxon>Gammaproteobacteria</taxon>
        <taxon>Enterobacterales</taxon>
        <taxon>Enterobacteriaceae</taxon>
        <taxon>Klebsiella/Raoultella group</taxon>
        <taxon>Klebsiella</taxon>
        <taxon>Klebsiella pneumoniae complex</taxon>
    </lineage>
</organism>
<gene>
    <name evidence="1" type="primary">mdtM_1</name>
    <name evidence="1" type="ORF">NCTC9617_05630</name>
</gene>
<dbReference type="Proteomes" id="UP000255167">
    <property type="component" value="Unassembled WGS sequence"/>
</dbReference>
<protein>
    <submittedName>
        <fullName evidence="1">Major facilitator superfamily protein</fullName>
    </submittedName>
</protein>
<sequence>MMHRISHWLSRHAAALFFPAALILYDFSAYLTTDLIQPGSCTWCGISMLMWRWLRPR</sequence>